<evidence type="ECO:0000313" key="2">
    <source>
        <dbReference type="Proteomes" id="UP000035704"/>
    </source>
</evidence>
<reference evidence="1 2" key="1">
    <citation type="submission" date="2014-10" db="EMBL/GenBank/DDBJ databases">
        <title>Genome sequence of Clostridium aceticum DSM 1496.</title>
        <authorList>
            <person name="Poehlein A."/>
            <person name="Schiel-Bengelsdorf B."/>
            <person name="Gottschalk G."/>
            <person name="Duerre P."/>
            <person name="Daniel R."/>
        </authorList>
    </citation>
    <scope>NUCLEOTIDE SEQUENCE [LARGE SCALE GENOMIC DNA]</scope>
    <source>
        <strain evidence="1 2">DSM 1496</strain>
    </source>
</reference>
<dbReference type="PROSITE" id="PS00409">
    <property type="entry name" value="PROKAR_NTER_METHYL"/>
    <property type="match status" value="1"/>
</dbReference>
<protein>
    <submittedName>
        <fullName evidence="1">Uncharacterized protein</fullName>
    </submittedName>
</protein>
<dbReference type="KEGG" id="cace:CACET_c18350"/>
<dbReference type="EMBL" id="CP009687">
    <property type="protein sequence ID" value="AKL95283.1"/>
    <property type="molecule type" value="Genomic_DNA"/>
</dbReference>
<dbReference type="STRING" id="84022.CACET_c18350"/>
<dbReference type="InterPro" id="IPR012902">
    <property type="entry name" value="N_methyl_site"/>
</dbReference>
<dbReference type="Proteomes" id="UP000035704">
    <property type="component" value="Chromosome"/>
</dbReference>
<accession>A0A0D8ICU1</accession>
<dbReference type="OrthoDB" id="1954370at2"/>
<dbReference type="RefSeq" id="WP_044823981.1">
    <property type="nucleotide sequence ID" value="NZ_CP009687.1"/>
</dbReference>
<gene>
    <name evidence="1" type="ORF">CACET_c18350</name>
</gene>
<organism evidence="1 2">
    <name type="scientific">Clostridium aceticum</name>
    <dbReference type="NCBI Taxonomy" id="84022"/>
    <lineage>
        <taxon>Bacteria</taxon>
        <taxon>Bacillati</taxon>
        <taxon>Bacillota</taxon>
        <taxon>Clostridia</taxon>
        <taxon>Eubacteriales</taxon>
        <taxon>Clostridiaceae</taxon>
        <taxon>Clostridium</taxon>
    </lineage>
</organism>
<dbReference type="AlphaFoldDB" id="A0A0D8ICU1"/>
<name>A0A0D8ICU1_9CLOT</name>
<keyword evidence="2" id="KW-1185">Reference proteome</keyword>
<evidence type="ECO:0000313" key="1">
    <source>
        <dbReference type="EMBL" id="AKL95283.1"/>
    </source>
</evidence>
<proteinExistence type="predicted"/>
<dbReference type="PATRIC" id="fig|84022.5.peg.3292"/>
<sequence>MKIFCSNQGITLLETILAMTLFAMIMMGLIIILMQNINYCREYQEILATKQNIRLTLNYIEKRIRECNHQEIIYHAETQTIEGKNNLKEEVWIDLSGNIRYDKNTLLYFNRARGELRVNKNKEHNVLAIGIGDIIAREIIEGSLIEIEVIGADMDYSVKTKLRLRY</sequence>